<dbReference type="Pfam" id="PF00578">
    <property type="entry name" value="AhpC-TSA"/>
    <property type="match status" value="1"/>
</dbReference>
<keyword evidence="3" id="KW-1015">Disulfide bond</keyword>
<name>A0A2N3IEX7_9BACT</name>
<dbReference type="SUPFAM" id="SSF52833">
    <property type="entry name" value="Thioredoxin-like"/>
    <property type="match status" value="1"/>
</dbReference>
<sequence length="395" mass="45836">MKHWYIKIFLTALTVVFQACKNEKIILSGETENLKGKVYLAYAEKHKENFWDSAILLDSTEIQQNNTFSFQVPKEKRIYRIFFAERKDFPLWIVAGEKNLTIKKINPEKPTEMLLEGVDDKEKELFKAFWSFFTTYKQNLKSDSLYTSLEKLWQTETNEKAKDSLKGLLQQRDWVIYKDLSEKNYPLLNANMPSLTAIAFAEHLDLLKDYVFLKDFADKVAQQMPEEKHGERFIEFISRVHSPELDKLRPAKIGLNVGDIAPDFTLPTPEGKPVSLASFRGKVLLIDFWAAWCRPCRMENPNVVAAYKKFKHKGFDILGVSLDDDKEKWLKAIEKDQLTWTHVSDLKMWDSAILPIYEINAIPMNFLLDKDGRILAKNLRGPALEKALNEVFAAK</sequence>
<dbReference type="GO" id="GO:0017004">
    <property type="term" value="P:cytochrome complex assembly"/>
    <property type="evidence" value="ECO:0007669"/>
    <property type="project" value="UniProtKB-KW"/>
</dbReference>
<dbReference type="InterPro" id="IPR013766">
    <property type="entry name" value="Thioredoxin_domain"/>
</dbReference>
<dbReference type="AlphaFoldDB" id="A0A2N3IEX7"/>
<dbReference type="GO" id="GO:0016491">
    <property type="term" value="F:oxidoreductase activity"/>
    <property type="evidence" value="ECO:0007669"/>
    <property type="project" value="InterPro"/>
</dbReference>
<keyword evidence="7" id="KW-1185">Reference proteome</keyword>
<dbReference type="CDD" id="cd02966">
    <property type="entry name" value="TlpA_like_family"/>
    <property type="match status" value="1"/>
</dbReference>
<dbReference type="InterPro" id="IPR000866">
    <property type="entry name" value="AhpC/TSA"/>
</dbReference>
<dbReference type="Proteomes" id="UP000233387">
    <property type="component" value="Unassembled WGS sequence"/>
</dbReference>
<protein>
    <submittedName>
        <fullName evidence="6">AhpC/TSA family</fullName>
    </submittedName>
</protein>
<comment type="caution">
    <text evidence="6">The sequence shown here is derived from an EMBL/GenBank/DDBJ whole genome shotgun (WGS) entry which is preliminary data.</text>
</comment>
<dbReference type="InterPro" id="IPR036249">
    <property type="entry name" value="Thioredoxin-like_sf"/>
</dbReference>
<evidence type="ECO:0000256" key="3">
    <source>
        <dbReference type="ARBA" id="ARBA00023157"/>
    </source>
</evidence>
<evidence type="ECO:0000259" key="5">
    <source>
        <dbReference type="PROSITE" id="PS51352"/>
    </source>
</evidence>
<reference evidence="6 7" key="1">
    <citation type="submission" date="2017-06" db="EMBL/GenBank/DDBJ databases">
        <title>Raineya orbicola gen. nov., sp. nov. a slightly thermophilic bacterium of the phylum Bacteroidetes and the description of Raineyaceae fam. nov.</title>
        <authorList>
            <person name="Albuquerque L."/>
            <person name="Polonia A.R.M."/>
            <person name="Barroso C."/>
            <person name="Froufe H.J.C."/>
            <person name="Lage O."/>
            <person name="Lobo-Da-Cunha A."/>
            <person name="Egas C."/>
            <person name="Da Costa M.S."/>
        </authorList>
    </citation>
    <scope>NUCLEOTIDE SEQUENCE [LARGE SCALE GENOMIC DNA]</scope>
    <source>
        <strain evidence="6 7">SPSPC-11</strain>
    </source>
</reference>
<dbReference type="PANTHER" id="PTHR42852">
    <property type="entry name" value="THIOL:DISULFIDE INTERCHANGE PROTEIN DSBE"/>
    <property type="match status" value="1"/>
</dbReference>
<organism evidence="6 7">
    <name type="scientific">Raineya orbicola</name>
    <dbReference type="NCBI Taxonomy" id="2016530"/>
    <lineage>
        <taxon>Bacteria</taxon>
        <taxon>Pseudomonadati</taxon>
        <taxon>Bacteroidota</taxon>
        <taxon>Cytophagia</taxon>
        <taxon>Cytophagales</taxon>
        <taxon>Raineyaceae</taxon>
        <taxon>Raineya</taxon>
    </lineage>
</organism>
<dbReference type="Gene3D" id="3.40.30.10">
    <property type="entry name" value="Glutaredoxin"/>
    <property type="match status" value="1"/>
</dbReference>
<keyword evidence="2" id="KW-0201">Cytochrome c-type biogenesis</keyword>
<feature type="domain" description="Thioredoxin" evidence="5">
    <location>
        <begin position="255"/>
        <end position="395"/>
    </location>
</feature>
<accession>A0A2N3IEX7</accession>
<keyword evidence="4" id="KW-0676">Redox-active center</keyword>
<dbReference type="RefSeq" id="WP_243390564.1">
    <property type="nucleotide sequence ID" value="NZ_NKXO01000022.1"/>
</dbReference>
<dbReference type="PANTHER" id="PTHR42852:SF6">
    <property type="entry name" value="THIOL:DISULFIDE INTERCHANGE PROTEIN DSBE"/>
    <property type="match status" value="1"/>
</dbReference>
<evidence type="ECO:0000256" key="4">
    <source>
        <dbReference type="ARBA" id="ARBA00023284"/>
    </source>
</evidence>
<dbReference type="PROSITE" id="PS51257">
    <property type="entry name" value="PROKAR_LIPOPROTEIN"/>
    <property type="match status" value="1"/>
</dbReference>
<dbReference type="GO" id="GO:0016209">
    <property type="term" value="F:antioxidant activity"/>
    <property type="evidence" value="ECO:0007669"/>
    <property type="project" value="InterPro"/>
</dbReference>
<evidence type="ECO:0000313" key="6">
    <source>
        <dbReference type="EMBL" id="PKQ68859.1"/>
    </source>
</evidence>
<dbReference type="InterPro" id="IPR050553">
    <property type="entry name" value="Thioredoxin_ResA/DsbE_sf"/>
</dbReference>
<evidence type="ECO:0000256" key="1">
    <source>
        <dbReference type="ARBA" id="ARBA00004196"/>
    </source>
</evidence>
<proteinExistence type="predicted"/>
<dbReference type="GO" id="GO:0030313">
    <property type="term" value="C:cell envelope"/>
    <property type="evidence" value="ECO:0007669"/>
    <property type="project" value="UniProtKB-SubCell"/>
</dbReference>
<dbReference type="EMBL" id="NKXO01000022">
    <property type="protein sequence ID" value="PKQ68859.1"/>
    <property type="molecule type" value="Genomic_DNA"/>
</dbReference>
<evidence type="ECO:0000313" key="7">
    <source>
        <dbReference type="Proteomes" id="UP000233387"/>
    </source>
</evidence>
<gene>
    <name evidence="6" type="ORF">Rain11_1514</name>
</gene>
<comment type="subcellular location">
    <subcellularLocation>
        <location evidence="1">Cell envelope</location>
    </subcellularLocation>
</comment>
<evidence type="ECO:0000256" key="2">
    <source>
        <dbReference type="ARBA" id="ARBA00022748"/>
    </source>
</evidence>
<dbReference type="PROSITE" id="PS51352">
    <property type="entry name" value="THIOREDOXIN_2"/>
    <property type="match status" value="1"/>
</dbReference>